<accession>A0A7T8GP34</accession>
<dbReference type="AlphaFoldDB" id="A0A7T8GP34"/>
<evidence type="ECO:0000313" key="1">
    <source>
        <dbReference type="EMBL" id="QQP34896.1"/>
    </source>
</evidence>
<gene>
    <name evidence="1" type="ORF">FKW44_022941</name>
</gene>
<evidence type="ECO:0000313" key="2">
    <source>
        <dbReference type="Proteomes" id="UP000595437"/>
    </source>
</evidence>
<proteinExistence type="predicted"/>
<organism evidence="1 2">
    <name type="scientific">Caligus rogercresseyi</name>
    <name type="common">Sea louse</name>
    <dbReference type="NCBI Taxonomy" id="217165"/>
    <lineage>
        <taxon>Eukaryota</taxon>
        <taxon>Metazoa</taxon>
        <taxon>Ecdysozoa</taxon>
        <taxon>Arthropoda</taxon>
        <taxon>Crustacea</taxon>
        <taxon>Multicrustacea</taxon>
        <taxon>Hexanauplia</taxon>
        <taxon>Copepoda</taxon>
        <taxon>Siphonostomatoida</taxon>
        <taxon>Caligidae</taxon>
        <taxon>Caligus</taxon>
    </lineage>
</organism>
<name>A0A7T8GP34_CALRO</name>
<keyword evidence="2" id="KW-1185">Reference proteome</keyword>
<protein>
    <submittedName>
        <fullName evidence="1">Uncharacterized protein</fullName>
    </submittedName>
</protein>
<reference evidence="2" key="1">
    <citation type="submission" date="2021-01" db="EMBL/GenBank/DDBJ databases">
        <title>Caligus Genome Assembly.</title>
        <authorList>
            <person name="Gallardo-Escarate C."/>
        </authorList>
    </citation>
    <scope>NUCLEOTIDE SEQUENCE [LARGE SCALE GENOMIC DNA]</scope>
</reference>
<sequence length="52" mass="6279">MEKLRLLSYFLIRIKLAKTVNEIHESWKAELITSAFHDYYSAFLTSREEERT</sequence>
<dbReference type="EMBL" id="CP045906">
    <property type="protein sequence ID" value="QQP34896.1"/>
    <property type="molecule type" value="Genomic_DNA"/>
</dbReference>
<dbReference type="Proteomes" id="UP000595437">
    <property type="component" value="Chromosome 17"/>
</dbReference>